<dbReference type="SUPFAM" id="SSF53649">
    <property type="entry name" value="Alkaline phosphatase-like"/>
    <property type="match status" value="1"/>
</dbReference>
<feature type="domain" description="Sulfatase N-terminal" evidence="9">
    <location>
        <begin position="31"/>
        <end position="365"/>
    </location>
</feature>
<accession>A0A7X8XVP7</accession>
<comment type="caution">
    <text evidence="10">The sequence shown here is derived from an EMBL/GenBank/DDBJ whole genome shotgun (WGS) entry which is preliminary data.</text>
</comment>
<evidence type="ECO:0000256" key="4">
    <source>
        <dbReference type="ARBA" id="ARBA00022729"/>
    </source>
</evidence>
<evidence type="ECO:0000259" key="9">
    <source>
        <dbReference type="Pfam" id="PF00884"/>
    </source>
</evidence>
<evidence type="ECO:0000313" key="11">
    <source>
        <dbReference type="Proteomes" id="UP000585050"/>
    </source>
</evidence>
<sequence>MKKHTNSFLLFFFGLFITTGVVQAQKNKKQPNIVFIAIDDMNDWTGFLGGHPQAITPNLDKLAEKGVNFTNAHCSAPGCSPSRNALLYGIEPFNSGLYPFYEHEIHNDLMNKYTSLPRLLKENGYATYGAGKIHHGLKDDRREWTGYLTDLNTRKVFEEGEGYKVNKKMSFRPTHNPMSEHVDYQVASYGVDILEKKHKKPFFLAVGIVKPHLPFDAPKQFFDALPEEILAPEILETDLSDIPREGKSMRKAGDDRRFRNDDAWEDVRRAYLACISWADYNIGRVITALEESDYADNTVVIVWSDHGFHLGEKMSFKKFTLWEEATRVPFIIYDTRDKKVKYGRTYDEAISLINVYKTVADYANVKTPDYVDGASLKGIVKQPSKILDEPAITSWGKGNYAVRTKDYRYIRYYDGTEELYFHTNDHNEWTNLAKDASYQEKKAELSKYLPKGEAPLVKEYIVKWSVQGEGQEEFKEAPVKKKKKKKKNLK</sequence>
<keyword evidence="5" id="KW-0378">Hydrolase</keyword>
<feature type="compositionally biased region" description="Basic residues" evidence="7">
    <location>
        <begin position="480"/>
        <end position="490"/>
    </location>
</feature>
<protein>
    <submittedName>
        <fullName evidence="10">Sulfatase</fullName>
    </submittedName>
</protein>
<dbReference type="Pfam" id="PF00884">
    <property type="entry name" value="Sulfatase"/>
    <property type="match status" value="1"/>
</dbReference>
<feature type="chain" id="PRO_5030704071" evidence="8">
    <location>
        <begin position="25"/>
        <end position="490"/>
    </location>
</feature>
<evidence type="ECO:0000256" key="6">
    <source>
        <dbReference type="ARBA" id="ARBA00022837"/>
    </source>
</evidence>
<dbReference type="InterPro" id="IPR000917">
    <property type="entry name" value="Sulfatase_N"/>
</dbReference>
<feature type="signal peptide" evidence="8">
    <location>
        <begin position="1"/>
        <end position="24"/>
    </location>
</feature>
<dbReference type="RefSeq" id="WP_168882221.1">
    <property type="nucleotide sequence ID" value="NZ_JABAIL010000003.1"/>
</dbReference>
<dbReference type="PANTHER" id="PTHR45953">
    <property type="entry name" value="IDURONATE 2-SULFATASE"/>
    <property type="match status" value="1"/>
</dbReference>
<comment type="similarity">
    <text evidence="2">Belongs to the sulfatase family.</text>
</comment>
<organism evidence="10 11">
    <name type="scientific">Flammeovirga agarivorans</name>
    <dbReference type="NCBI Taxonomy" id="2726742"/>
    <lineage>
        <taxon>Bacteria</taxon>
        <taxon>Pseudomonadati</taxon>
        <taxon>Bacteroidota</taxon>
        <taxon>Cytophagia</taxon>
        <taxon>Cytophagales</taxon>
        <taxon>Flammeovirgaceae</taxon>
        <taxon>Flammeovirga</taxon>
    </lineage>
</organism>
<evidence type="ECO:0000256" key="8">
    <source>
        <dbReference type="SAM" id="SignalP"/>
    </source>
</evidence>
<dbReference type="GO" id="GO:0046872">
    <property type="term" value="F:metal ion binding"/>
    <property type="evidence" value="ECO:0007669"/>
    <property type="project" value="UniProtKB-KW"/>
</dbReference>
<keyword evidence="4 8" id="KW-0732">Signal</keyword>
<name>A0A7X8XVP7_9BACT</name>
<feature type="region of interest" description="Disordered" evidence="7">
    <location>
        <begin position="470"/>
        <end position="490"/>
    </location>
</feature>
<dbReference type="InterPro" id="IPR035874">
    <property type="entry name" value="IDS"/>
</dbReference>
<dbReference type="AlphaFoldDB" id="A0A7X8XVP7"/>
<evidence type="ECO:0000256" key="7">
    <source>
        <dbReference type="SAM" id="MobiDB-lite"/>
    </source>
</evidence>
<dbReference type="Gene3D" id="3.40.720.10">
    <property type="entry name" value="Alkaline Phosphatase, subunit A"/>
    <property type="match status" value="1"/>
</dbReference>
<evidence type="ECO:0000256" key="2">
    <source>
        <dbReference type="ARBA" id="ARBA00008779"/>
    </source>
</evidence>
<evidence type="ECO:0000313" key="10">
    <source>
        <dbReference type="EMBL" id="NLR91501.1"/>
    </source>
</evidence>
<comment type="cofactor">
    <cofactor evidence="1">
        <name>Ca(2+)</name>
        <dbReference type="ChEBI" id="CHEBI:29108"/>
    </cofactor>
</comment>
<dbReference type="GO" id="GO:0005737">
    <property type="term" value="C:cytoplasm"/>
    <property type="evidence" value="ECO:0007669"/>
    <property type="project" value="TreeGrafter"/>
</dbReference>
<proteinExistence type="inferred from homology"/>
<keyword evidence="6" id="KW-0106">Calcium</keyword>
<evidence type="ECO:0000256" key="3">
    <source>
        <dbReference type="ARBA" id="ARBA00022723"/>
    </source>
</evidence>
<keyword evidence="3" id="KW-0479">Metal-binding</keyword>
<dbReference type="Proteomes" id="UP000585050">
    <property type="component" value="Unassembled WGS sequence"/>
</dbReference>
<keyword evidence="11" id="KW-1185">Reference proteome</keyword>
<gene>
    <name evidence="10" type="ORF">HGP29_09805</name>
</gene>
<evidence type="ECO:0000256" key="1">
    <source>
        <dbReference type="ARBA" id="ARBA00001913"/>
    </source>
</evidence>
<dbReference type="GO" id="GO:0004423">
    <property type="term" value="F:iduronate-2-sulfatase activity"/>
    <property type="evidence" value="ECO:0007669"/>
    <property type="project" value="InterPro"/>
</dbReference>
<evidence type="ECO:0000256" key="5">
    <source>
        <dbReference type="ARBA" id="ARBA00022801"/>
    </source>
</evidence>
<dbReference type="CDD" id="cd16030">
    <property type="entry name" value="iduronate-2-sulfatase"/>
    <property type="match status" value="1"/>
</dbReference>
<dbReference type="InterPro" id="IPR017850">
    <property type="entry name" value="Alkaline_phosphatase_core_sf"/>
</dbReference>
<dbReference type="EMBL" id="JABAIL010000003">
    <property type="protein sequence ID" value="NLR91501.1"/>
    <property type="molecule type" value="Genomic_DNA"/>
</dbReference>
<reference evidence="10 11" key="1">
    <citation type="submission" date="2020-04" db="EMBL/GenBank/DDBJ databases">
        <title>Flammeovirga sp. SR4, a novel species isolated from seawater.</title>
        <authorList>
            <person name="Wang X."/>
        </authorList>
    </citation>
    <scope>NUCLEOTIDE SEQUENCE [LARGE SCALE GENOMIC DNA]</scope>
    <source>
        <strain evidence="10 11">SR4</strain>
    </source>
</reference>
<dbReference type="PANTHER" id="PTHR45953:SF1">
    <property type="entry name" value="IDURONATE 2-SULFATASE"/>
    <property type="match status" value="1"/>
</dbReference>